<dbReference type="Proteomes" id="UP001152888">
    <property type="component" value="Unassembled WGS sequence"/>
</dbReference>
<evidence type="ECO:0000313" key="1">
    <source>
        <dbReference type="EMBL" id="CAH2015522.1"/>
    </source>
</evidence>
<dbReference type="AlphaFoldDB" id="A0A9P0MFN8"/>
<reference evidence="1" key="1">
    <citation type="submission" date="2022-03" db="EMBL/GenBank/DDBJ databases">
        <authorList>
            <person name="Sayadi A."/>
        </authorList>
    </citation>
    <scope>NUCLEOTIDE SEQUENCE</scope>
</reference>
<sequence>MQGSLVLRKITAWLDNLSYNMMWKGIPLEENNNPFHLRIQQIKPMCKKETSSGEASSRW</sequence>
<gene>
    <name evidence="1" type="ORF">ACAOBT_LOCUS34807</name>
</gene>
<proteinExistence type="predicted"/>
<accession>A0A9P0MFN8</accession>
<name>A0A9P0MFN8_ACAOB</name>
<comment type="caution">
    <text evidence="1">The sequence shown here is derived from an EMBL/GenBank/DDBJ whole genome shotgun (WGS) entry which is preliminary data.</text>
</comment>
<dbReference type="EMBL" id="CAKOFQ010008707">
    <property type="protein sequence ID" value="CAH2015522.1"/>
    <property type="molecule type" value="Genomic_DNA"/>
</dbReference>
<keyword evidence="2" id="KW-1185">Reference proteome</keyword>
<dbReference type="OrthoDB" id="299997at2759"/>
<organism evidence="1 2">
    <name type="scientific">Acanthoscelides obtectus</name>
    <name type="common">Bean weevil</name>
    <name type="synonym">Bruchus obtectus</name>
    <dbReference type="NCBI Taxonomy" id="200917"/>
    <lineage>
        <taxon>Eukaryota</taxon>
        <taxon>Metazoa</taxon>
        <taxon>Ecdysozoa</taxon>
        <taxon>Arthropoda</taxon>
        <taxon>Hexapoda</taxon>
        <taxon>Insecta</taxon>
        <taxon>Pterygota</taxon>
        <taxon>Neoptera</taxon>
        <taxon>Endopterygota</taxon>
        <taxon>Coleoptera</taxon>
        <taxon>Polyphaga</taxon>
        <taxon>Cucujiformia</taxon>
        <taxon>Chrysomeloidea</taxon>
        <taxon>Chrysomelidae</taxon>
        <taxon>Bruchinae</taxon>
        <taxon>Bruchini</taxon>
        <taxon>Acanthoscelides</taxon>
    </lineage>
</organism>
<protein>
    <submittedName>
        <fullName evidence="1">Uncharacterized protein</fullName>
    </submittedName>
</protein>
<evidence type="ECO:0000313" key="2">
    <source>
        <dbReference type="Proteomes" id="UP001152888"/>
    </source>
</evidence>